<sequence length="509" mass="56407">MDGNKSVEFGFLDADSFSQAERMLHEVVSRGLHFKIRDRVYEAASYEELFSRFVKTLPDAGEPLHSLLEDVYDGVVKHSTNYSSPMAMAFPDSGNSLAAMAGSLLSDLINQNLINWVPCAPAATVVEVATINWLRQLVGYRSFGPDEMTLPSQAGGVVTSGGVASNTVAQLAARERSFPGSMLRGLDPGSGFVVVPQGIDHYSSRLAAGWLGIGEDNVRRCSTRDFKYDLAELEALLSHEAEAGRRPIQIVAYAGDSRTMTCDDFPALRQIADKYGSWLHVDACHGSQLLFSQRLKGQVAGIDSADSVTFDPHKVLCIPYTLSMVVFKNPRDLEALKRPEDIITGEPHSFGQATPLFGSRPFASLKLYMVIRHLGTKRIGKMIEKRHSIARELAEAIAADTDFLLVNPDVHINSVAFMYWPERLRANPKISAMNLAFCNDLNVRIQKSLFDSGEVWLHNFQLPDLHDVLGLGRSQMLRPLRFMSGNPLLRPEQIERMIELVRLRGEAES</sequence>
<evidence type="ECO:0000256" key="4">
    <source>
        <dbReference type="ARBA" id="ARBA00022898"/>
    </source>
</evidence>
<dbReference type="EMBL" id="JBKAMQ010000002">
    <property type="protein sequence ID" value="MFN6507438.1"/>
    <property type="molecule type" value="Genomic_DNA"/>
</dbReference>
<keyword evidence="8" id="KW-1185">Reference proteome</keyword>
<dbReference type="InterPro" id="IPR015424">
    <property type="entry name" value="PyrdxlP-dep_Trfase"/>
</dbReference>
<dbReference type="InterPro" id="IPR002129">
    <property type="entry name" value="PyrdxlP-dep_de-COase"/>
</dbReference>
<dbReference type="Pfam" id="PF00282">
    <property type="entry name" value="Pyridoxal_deC"/>
    <property type="match status" value="1"/>
</dbReference>
<dbReference type="Proteomes" id="UP001635788">
    <property type="component" value="Unassembled WGS sequence"/>
</dbReference>
<keyword evidence="5 6" id="KW-0456">Lyase</keyword>
<dbReference type="SUPFAM" id="SSF53383">
    <property type="entry name" value="PLP-dependent transferases"/>
    <property type="match status" value="1"/>
</dbReference>
<dbReference type="InterPro" id="IPR010977">
    <property type="entry name" value="Aromatic_deC"/>
</dbReference>
<organism evidence="7 8">
    <name type="scientific">Xanthomonas translucens pv. translucens</name>
    <dbReference type="NCBI Taxonomy" id="134875"/>
    <lineage>
        <taxon>Bacteria</taxon>
        <taxon>Pseudomonadati</taxon>
        <taxon>Pseudomonadota</taxon>
        <taxon>Gammaproteobacteria</taxon>
        <taxon>Lysobacterales</taxon>
        <taxon>Lysobacteraceae</taxon>
        <taxon>Xanthomonas</taxon>
        <taxon>Xanthomonas translucens group</taxon>
    </lineage>
</organism>
<dbReference type="RefSeq" id="WP_196484324.1">
    <property type="nucleotide sequence ID" value="NZ_CP064001.1"/>
</dbReference>
<evidence type="ECO:0000256" key="1">
    <source>
        <dbReference type="ARBA" id="ARBA00001933"/>
    </source>
</evidence>
<dbReference type="PRINTS" id="PR00800">
    <property type="entry name" value="YHDCRBOXLASE"/>
</dbReference>
<keyword evidence="4 6" id="KW-0663">Pyridoxal phosphate</keyword>
<proteinExistence type="inferred from homology"/>
<keyword evidence="3" id="KW-0210">Decarboxylase</keyword>
<evidence type="ECO:0000256" key="2">
    <source>
        <dbReference type="ARBA" id="ARBA00009533"/>
    </source>
</evidence>
<name>A0ABW9KUG3_XANCT</name>
<protein>
    <submittedName>
        <fullName evidence="7">Pyridoxal phosphate-dependent decarboxylase family protein</fullName>
    </submittedName>
</protein>
<dbReference type="InterPro" id="IPR015421">
    <property type="entry name" value="PyrdxlP-dep_Trfase_major"/>
</dbReference>
<accession>A0ABW9KUG3</accession>
<gene>
    <name evidence="7" type="ORF">ACK3FC_09435</name>
</gene>
<reference evidence="7 8" key="1">
    <citation type="submission" date="2024-12" db="EMBL/GenBank/DDBJ databases">
        <authorList>
            <person name="Alaofin S."/>
            <person name="Velasco D."/>
            <person name="Li D."/>
            <person name="Baldwin T."/>
            <person name="Liu Z."/>
            <person name="Schachterle J.K."/>
        </authorList>
    </citation>
    <scope>NUCLEOTIDE SEQUENCE [LARGE SCALE GENOMIC DNA]</scope>
    <source>
        <strain evidence="7 8">B1</strain>
    </source>
</reference>
<evidence type="ECO:0000313" key="8">
    <source>
        <dbReference type="Proteomes" id="UP001635788"/>
    </source>
</evidence>
<evidence type="ECO:0000256" key="5">
    <source>
        <dbReference type="ARBA" id="ARBA00023239"/>
    </source>
</evidence>
<comment type="cofactor">
    <cofactor evidence="1 6">
        <name>pyridoxal 5'-phosphate</name>
        <dbReference type="ChEBI" id="CHEBI:597326"/>
    </cofactor>
</comment>
<dbReference type="Gene3D" id="3.40.640.10">
    <property type="entry name" value="Type I PLP-dependent aspartate aminotransferase-like (Major domain)"/>
    <property type="match status" value="1"/>
</dbReference>
<comment type="caution">
    <text evidence="7">The sequence shown here is derived from an EMBL/GenBank/DDBJ whole genome shotgun (WGS) entry which is preliminary data.</text>
</comment>
<dbReference type="Gene3D" id="3.90.1150.170">
    <property type="match status" value="1"/>
</dbReference>
<dbReference type="PANTHER" id="PTHR45677:SF8">
    <property type="entry name" value="CYSTEINE SULFINIC ACID DECARBOXYLASE"/>
    <property type="match status" value="1"/>
</dbReference>
<evidence type="ECO:0000256" key="6">
    <source>
        <dbReference type="RuleBase" id="RU000382"/>
    </source>
</evidence>
<evidence type="ECO:0000313" key="7">
    <source>
        <dbReference type="EMBL" id="MFN6507438.1"/>
    </source>
</evidence>
<dbReference type="PANTHER" id="PTHR45677">
    <property type="entry name" value="GLUTAMATE DECARBOXYLASE-RELATED"/>
    <property type="match status" value="1"/>
</dbReference>
<comment type="similarity">
    <text evidence="2 6">Belongs to the group II decarboxylase family.</text>
</comment>
<evidence type="ECO:0000256" key="3">
    <source>
        <dbReference type="ARBA" id="ARBA00022793"/>
    </source>
</evidence>